<keyword evidence="3" id="KW-1185">Reference proteome</keyword>
<dbReference type="InterPro" id="IPR036779">
    <property type="entry name" value="LysM_dom_sf"/>
</dbReference>
<organism evidence="2 3">
    <name type="scientific">Rubrobacter marinus</name>
    <dbReference type="NCBI Taxonomy" id="2653852"/>
    <lineage>
        <taxon>Bacteria</taxon>
        <taxon>Bacillati</taxon>
        <taxon>Actinomycetota</taxon>
        <taxon>Rubrobacteria</taxon>
        <taxon>Rubrobacterales</taxon>
        <taxon>Rubrobacteraceae</taxon>
        <taxon>Rubrobacter</taxon>
    </lineage>
</organism>
<evidence type="ECO:0000259" key="1">
    <source>
        <dbReference type="PROSITE" id="PS51782"/>
    </source>
</evidence>
<dbReference type="AlphaFoldDB" id="A0A6G8PT27"/>
<dbReference type="Proteomes" id="UP000502706">
    <property type="component" value="Chromosome"/>
</dbReference>
<feature type="domain" description="LysM" evidence="1">
    <location>
        <begin position="114"/>
        <end position="163"/>
    </location>
</feature>
<dbReference type="PROSITE" id="PS51782">
    <property type="entry name" value="LYSM"/>
    <property type="match status" value="1"/>
</dbReference>
<evidence type="ECO:0000313" key="3">
    <source>
        <dbReference type="Proteomes" id="UP000502706"/>
    </source>
</evidence>
<sequence length="165" mass="17650">MAVFPPISVRRPHDIVDHPVGVCGVATGFEGIFAARVRDQDGKELREVSVRAGGTGIRGNFRIGLDLPGRPKTARGSVEVFEYAQDGSGGEASKAVVPVVAFGAALIDGYRGFLQYAVEPGDSLSGLAERFLGDGGRWRAIFQANRDRIEDPDPIFAGQTLRIPQ</sequence>
<proteinExistence type="predicted"/>
<dbReference type="InterPro" id="IPR052196">
    <property type="entry name" value="Bact_Kbp"/>
</dbReference>
<dbReference type="RefSeq" id="WP_166395328.1">
    <property type="nucleotide sequence ID" value="NZ_CP045121.1"/>
</dbReference>
<dbReference type="PANTHER" id="PTHR34700">
    <property type="entry name" value="POTASSIUM BINDING PROTEIN KBP"/>
    <property type="match status" value="1"/>
</dbReference>
<dbReference type="EMBL" id="CP045121">
    <property type="protein sequence ID" value="QIN77649.1"/>
    <property type="molecule type" value="Genomic_DNA"/>
</dbReference>
<name>A0A6G8PT27_9ACTN</name>
<dbReference type="KEGG" id="rmar:GBA65_03035"/>
<dbReference type="Pfam" id="PF10648">
    <property type="entry name" value="Gmad2"/>
    <property type="match status" value="1"/>
</dbReference>
<dbReference type="SMART" id="SM00257">
    <property type="entry name" value="LysM"/>
    <property type="match status" value="1"/>
</dbReference>
<dbReference type="SUPFAM" id="SSF54106">
    <property type="entry name" value="LysM domain"/>
    <property type="match status" value="1"/>
</dbReference>
<reference evidence="2 3" key="1">
    <citation type="submission" date="2019-10" db="EMBL/GenBank/DDBJ databases">
        <title>Rubrobacter sp nov SCSIO 52915 isolated from a deep-sea sediment in the South China Sea.</title>
        <authorList>
            <person name="Chen R.W."/>
        </authorList>
    </citation>
    <scope>NUCLEOTIDE SEQUENCE [LARGE SCALE GENOMIC DNA]</scope>
    <source>
        <strain evidence="2 3">SCSIO 52915</strain>
    </source>
</reference>
<dbReference type="Pfam" id="PF01476">
    <property type="entry name" value="LysM"/>
    <property type="match status" value="1"/>
</dbReference>
<dbReference type="PANTHER" id="PTHR34700:SF4">
    <property type="entry name" value="PHAGE-LIKE ELEMENT PBSX PROTEIN XKDP"/>
    <property type="match status" value="1"/>
</dbReference>
<dbReference type="Gene3D" id="3.10.350.10">
    <property type="entry name" value="LysM domain"/>
    <property type="match status" value="1"/>
</dbReference>
<gene>
    <name evidence="2" type="ORF">GBA65_03035</name>
</gene>
<protein>
    <submittedName>
        <fullName evidence="2">LysM peptidoglycan-binding domain-containing protein</fullName>
    </submittedName>
</protein>
<dbReference type="InterPro" id="IPR018392">
    <property type="entry name" value="LysM"/>
</dbReference>
<accession>A0A6G8PT27</accession>
<dbReference type="InterPro" id="IPR018911">
    <property type="entry name" value="Gmad2_Ig-like_dom"/>
</dbReference>
<evidence type="ECO:0000313" key="2">
    <source>
        <dbReference type="EMBL" id="QIN77649.1"/>
    </source>
</evidence>